<evidence type="ECO:0000313" key="3">
    <source>
        <dbReference type="Proteomes" id="UP001204151"/>
    </source>
</evidence>
<sequence>MPRSLVHVLLSLLLLVSQQLSLGHGYTHWAEVDEALVQQAAAGADEADDNSGKLPKPALHDLCGQCAASAQIAFALPTTLRRFVPAELAYAAPVVRATPGICLLEACPFQSRAPPQA</sequence>
<gene>
    <name evidence="2" type="ORF">NX784_09200</name>
</gene>
<name>A0ABT1ZPC1_9BURK</name>
<dbReference type="EMBL" id="JANUGW010000005">
    <property type="protein sequence ID" value="MCS0581766.1"/>
    <property type="molecule type" value="Genomic_DNA"/>
</dbReference>
<evidence type="ECO:0000256" key="1">
    <source>
        <dbReference type="SAM" id="SignalP"/>
    </source>
</evidence>
<evidence type="ECO:0000313" key="2">
    <source>
        <dbReference type="EMBL" id="MCS0581766.1"/>
    </source>
</evidence>
<reference evidence="2 3" key="1">
    <citation type="submission" date="2022-08" db="EMBL/GenBank/DDBJ databases">
        <title>Reclassification of Massilia species as members of the genera Telluria, Duganella, Pseudoduganella, Mokoshia gen. nov. and Zemynaea gen. nov. using orthogonal and non-orthogonal genome-based approaches.</title>
        <authorList>
            <person name="Bowman J.P."/>
        </authorList>
    </citation>
    <scope>NUCLEOTIDE SEQUENCE [LARGE SCALE GENOMIC DNA]</scope>
    <source>
        <strain evidence="2 3">JCM 31316</strain>
    </source>
</reference>
<feature type="chain" id="PRO_5046585261" description="DUF2946 domain-containing protein" evidence="1">
    <location>
        <begin position="23"/>
        <end position="117"/>
    </location>
</feature>
<evidence type="ECO:0008006" key="4">
    <source>
        <dbReference type="Google" id="ProtNLM"/>
    </source>
</evidence>
<accession>A0ABT1ZPC1</accession>
<proteinExistence type="predicted"/>
<protein>
    <recommendedName>
        <fullName evidence="4">DUF2946 domain-containing protein</fullName>
    </recommendedName>
</protein>
<keyword evidence="3" id="KW-1185">Reference proteome</keyword>
<dbReference type="RefSeq" id="WP_258816345.1">
    <property type="nucleotide sequence ID" value="NZ_JANUGW010000005.1"/>
</dbReference>
<feature type="signal peptide" evidence="1">
    <location>
        <begin position="1"/>
        <end position="22"/>
    </location>
</feature>
<keyword evidence="1" id="KW-0732">Signal</keyword>
<dbReference type="Proteomes" id="UP001204151">
    <property type="component" value="Unassembled WGS sequence"/>
</dbReference>
<comment type="caution">
    <text evidence="2">The sequence shown here is derived from an EMBL/GenBank/DDBJ whole genome shotgun (WGS) entry which is preliminary data.</text>
</comment>
<organism evidence="2 3">
    <name type="scientific">Massilia pinisoli</name>
    <dbReference type="NCBI Taxonomy" id="1772194"/>
    <lineage>
        <taxon>Bacteria</taxon>
        <taxon>Pseudomonadati</taxon>
        <taxon>Pseudomonadota</taxon>
        <taxon>Betaproteobacteria</taxon>
        <taxon>Burkholderiales</taxon>
        <taxon>Oxalobacteraceae</taxon>
        <taxon>Telluria group</taxon>
        <taxon>Massilia</taxon>
    </lineage>
</organism>